<gene>
    <name evidence="5" type="ORF">NF557_10410</name>
</gene>
<dbReference type="EMBL" id="CP099490">
    <property type="protein sequence ID" value="USQ75060.1"/>
    <property type="molecule type" value="Genomic_DNA"/>
</dbReference>
<dbReference type="Pfam" id="PF13692">
    <property type="entry name" value="Glyco_trans_1_4"/>
    <property type="match status" value="1"/>
</dbReference>
<dbReference type="RefSeq" id="WP_252619196.1">
    <property type="nucleotide sequence ID" value="NZ_CP099490.1"/>
</dbReference>
<evidence type="ECO:0000313" key="5">
    <source>
        <dbReference type="EMBL" id="USQ75060.1"/>
    </source>
</evidence>
<keyword evidence="6" id="KW-1185">Reference proteome</keyword>
<protein>
    <recommendedName>
        <fullName evidence="1">D-inositol 3-phosphate glycosyltransferase</fullName>
    </recommendedName>
</protein>
<dbReference type="PANTHER" id="PTHR45947:SF3">
    <property type="entry name" value="SULFOQUINOVOSYL TRANSFERASE SQD2"/>
    <property type="match status" value="1"/>
</dbReference>
<name>A0ABY4YER2_9MICO</name>
<dbReference type="GO" id="GO:0016757">
    <property type="term" value="F:glycosyltransferase activity"/>
    <property type="evidence" value="ECO:0007669"/>
    <property type="project" value="UniProtKB-KW"/>
</dbReference>
<dbReference type="Proteomes" id="UP001056535">
    <property type="component" value="Chromosome"/>
</dbReference>
<evidence type="ECO:0000313" key="6">
    <source>
        <dbReference type="Proteomes" id="UP001056535"/>
    </source>
</evidence>
<keyword evidence="3 5" id="KW-0808">Transferase</keyword>
<evidence type="ECO:0000256" key="1">
    <source>
        <dbReference type="ARBA" id="ARBA00021292"/>
    </source>
</evidence>
<reference evidence="5" key="1">
    <citation type="submission" date="2022-06" db="EMBL/GenBank/DDBJ databases">
        <title>Ornithinimicrobium JY.X270.</title>
        <authorList>
            <person name="Huang Y."/>
        </authorList>
    </citation>
    <scope>NUCLEOTIDE SEQUENCE</scope>
    <source>
        <strain evidence="5">JY.X270</strain>
    </source>
</reference>
<feature type="domain" description="Glycosyltransferase subfamily 4-like N-terminal" evidence="4">
    <location>
        <begin position="15"/>
        <end position="175"/>
    </location>
</feature>
<evidence type="ECO:0000259" key="4">
    <source>
        <dbReference type="Pfam" id="PF13579"/>
    </source>
</evidence>
<dbReference type="Pfam" id="PF13579">
    <property type="entry name" value="Glyco_trans_4_4"/>
    <property type="match status" value="1"/>
</dbReference>
<keyword evidence="2 5" id="KW-0328">Glycosyltransferase</keyword>
<evidence type="ECO:0000256" key="2">
    <source>
        <dbReference type="ARBA" id="ARBA00022676"/>
    </source>
</evidence>
<organism evidence="5 6">
    <name type="scientific">Ornithinimicrobium cryptoxanthini</name>
    <dbReference type="NCBI Taxonomy" id="2934161"/>
    <lineage>
        <taxon>Bacteria</taxon>
        <taxon>Bacillati</taxon>
        <taxon>Actinomycetota</taxon>
        <taxon>Actinomycetes</taxon>
        <taxon>Micrococcales</taxon>
        <taxon>Ornithinimicrobiaceae</taxon>
        <taxon>Ornithinimicrobium</taxon>
    </lineage>
</organism>
<accession>A0ABY4YER2</accession>
<dbReference type="Gene3D" id="3.40.50.2000">
    <property type="entry name" value="Glycogen Phosphorylase B"/>
    <property type="match status" value="2"/>
</dbReference>
<dbReference type="InterPro" id="IPR028098">
    <property type="entry name" value="Glyco_trans_4-like_N"/>
</dbReference>
<sequence length="377" mass="41150">MHILRVANFVSPTSGGIKTALRHWGELYQARGHTASLIIPVGKGEEPGVTHESQGTVYRVPATRIVGTDYSLMFSRVRMSRLMEKISPDTLEVSDRSTTRWMGRWARRRGIGSIMISHENMTGIMVRRTPVPDAPAVWAADFINGRSADDYDAIVCPSNFAADEFRRNGIPAKVVELGVDLDVFHPDDSYTHLTPGGNRRSDDEALQIIHCGRMAPEKNPQLSIETLRALVRRGIPAHLTVLGQGPLREHLIEVARDLPVTFHSYIRGRAALATVMQRADVAIAPGPLETFGLAALEALACGVPTVCPDEGALAEVVKDGGIAAPSDPEKFADAVLELSQRPGARALARAQAETFSWEHSADDMLAVHEEVARLHRS</sequence>
<proteinExistence type="predicted"/>
<dbReference type="SUPFAM" id="SSF53756">
    <property type="entry name" value="UDP-Glycosyltransferase/glycogen phosphorylase"/>
    <property type="match status" value="1"/>
</dbReference>
<dbReference type="InterPro" id="IPR050194">
    <property type="entry name" value="Glycosyltransferase_grp1"/>
</dbReference>
<evidence type="ECO:0000256" key="3">
    <source>
        <dbReference type="ARBA" id="ARBA00022679"/>
    </source>
</evidence>
<dbReference type="PANTHER" id="PTHR45947">
    <property type="entry name" value="SULFOQUINOVOSYL TRANSFERASE SQD2"/>
    <property type="match status" value="1"/>
</dbReference>